<sequence>MLSAAVGLGASTADIDEEDWKSSVMTLIPFFDCLASRFDRYGYRQEIQVLQPGEHVDVDSDIIVIPTKDYLQRTQAIETKFKNVPSNRVNGYRWPPTIDQSLSLTALTASETVRLRIGSSSALIRPFPPHLAHDGYGLANFNESCLCGTPFFERAPTRVKAARLQFGMCAVCGSKHQRTFQECLDYHSDVRAGHAPSYVLETVSGRQYFTGPFLPSTMASVSTYYEEVYPGSYFPFSRVPPAISRARLAFEVCTECGLWGHSPGTSLHSACPYNLERLGEVVVEEFYRVVAMTSDPPINRFNGRVV</sequence>
<proteinExistence type="predicted"/>
<organism evidence="1 2">
    <name type="scientific">Serendipita vermifera MAFF 305830</name>
    <dbReference type="NCBI Taxonomy" id="933852"/>
    <lineage>
        <taxon>Eukaryota</taxon>
        <taxon>Fungi</taxon>
        <taxon>Dikarya</taxon>
        <taxon>Basidiomycota</taxon>
        <taxon>Agaricomycotina</taxon>
        <taxon>Agaricomycetes</taxon>
        <taxon>Sebacinales</taxon>
        <taxon>Serendipitaceae</taxon>
        <taxon>Serendipita</taxon>
    </lineage>
</organism>
<evidence type="ECO:0000313" key="2">
    <source>
        <dbReference type="Proteomes" id="UP000054097"/>
    </source>
</evidence>
<protein>
    <submittedName>
        <fullName evidence="1">Uncharacterized protein</fullName>
    </submittedName>
</protein>
<dbReference type="AlphaFoldDB" id="A0A0C3A3T5"/>
<reference evidence="1 2" key="1">
    <citation type="submission" date="2014-04" db="EMBL/GenBank/DDBJ databases">
        <authorList>
            <consortium name="DOE Joint Genome Institute"/>
            <person name="Kuo A."/>
            <person name="Zuccaro A."/>
            <person name="Kohler A."/>
            <person name="Nagy L.G."/>
            <person name="Floudas D."/>
            <person name="Copeland A."/>
            <person name="Barry K.W."/>
            <person name="Cichocki N."/>
            <person name="Veneault-Fourrey C."/>
            <person name="LaButti K."/>
            <person name="Lindquist E.A."/>
            <person name="Lipzen A."/>
            <person name="Lundell T."/>
            <person name="Morin E."/>
            <person name="Murat C."/>
            <person name="Sun H."/>
            <person name="Tunlid A."/>
            <person name="Henrissat B."/>
            <person name="Grigoriev I.V."/>
            <person name="Hibbett D.S."/>
            <person name="Martin F."/>
            <person name="Nordberg H.P."/>
            <person name="Cantor M.N."/>
            <person name="Hua S.X."/>
        </authorList>
    </citation>
    <scope>NUCLEOTIDE SEQUENCE [LARGE SCALE GENOMIC DNA]</scope>
    <source>
        <strain evidence="1 2">MAFF 305830</strain>
    </source>
</reference>
<dbReference type="EMBL" id="KN824809">
    <property type="protein sequence ID" value="KIM19335.1"/>
    <property type="molecule type" value="Genomic_DNA"/>
</dbReference>
<dbReference type="HOGENOM" id="CLU_909632_0_0_1"/>
<evidence type="ECO:0000313" key="1">
    <source>
        <dbReference type="EMBL" id="KIM19335.1"/>
    </source>
</evidence>
<gene>
    <name evidence="1" type="ORF">M408DRAFT_31332</name>
</gene>
<reference evidence="2" key="2">
    <citation type="submission" date="2015-01" db="EMBL/GenBank/DDBJ databases">
        <title>Evolutionary Origins and Diversification of the Mycorrhizal Mutualists.</title>
        <authorList>
            <consortium name="DOE Joint Genome Institute"/>
            <consortium name="Mycorrhizal Genomics Consortium"/>
            <person name="Kohler A."/>
            <person name="Kuo A."/>
            <person name="Nagy L.G."/>
            <person name="Floudas D."/>
            <person name="Copeland A."/>
            <person name="Barry K.W."/>
            <person name="Cichocki N."/>
            <person name="Veneault-Fourrey C."/>
            <person name="LaButti K."/>
            <person name="Lindquist E.A."/>
            <person name="Lipzen A."/>
            <person name="Lundell T."/>
            <person name="Morin E."/>
            <person name="Murat C."/>
            <person name="Riley R."/>
            <person name="Ohm R."/>
            <person name="Sun H."/>
            <person name="Tunlid A."/>
            <person name="Henrissat B."/>
            <person name="Grigoriev I.V."/>
            <person name="Hibbett D.S."/>
            <person name="Martin F."/>
        </authorList>
    </citation>
    <scope>NUCLEOTIDE SEQUENCE [LARGE SCALE GENOMIC DNA]</scope>
    <source>
        <strain evidence="2">MAFF 305830</strain>
    </source>
</reference>
<keyword evidence="2" id="KW-1185">Reference proteome</keyword>
<dbReference type="Proteomes" id="UP000054097">
    <property type="component" value="Unassembled WGS sequence"/>
</dbReference>
<name>A0A0C3A3T5_SERVB</name>
<accession>A0A0C3A3T5</accession>